<dbReference type="SUPFAM" id="SSF53756">
    <property type="entry name" value="UDP-Glycosyltransferase/glycogen phosphorylase"/>
    <property type="match status" value="1"/>
</dbReference>
<sequence length="371" mass="42209">MKICIVGPSFGYGGANIVAATVGKELDRENEIYYYSYKFKENFSDLPEEKLFFSSKKESKILNKIGKGLEVALKKEFTPSKYMKTEIIDLFEILEQKKIDVVILNSFIAVTIFAESVKKKFPNIKIVGWMHEDPDYSFNELAKNYNTSFSNALKISDSIVCLSKKAYDVYVKLNSNTNIIYNPMVLKGNKTSALTDKVISFTARLNVKVKGLDYLTEIAKEIPENWIVRIAGQGRPDQEREFLQLLKDQKVSDKIEYVGALKGIELEEHYLRSSIFLSTSRTEALPLVIIEALSYGLPVISFDHSGAKELLDNGDKGILVESFNVPLMIKKINSLIANDKLREKYQKKAKIKAESFKMETIINEWEKVLNS</sequence>
<dbReference type="GO" id="GO:0016757">
    <property type="term" value="F:glycosyltransferase activity"/>
    <property type="evidence" value="ECO:0007669"/>
    <property type="project" value="UniProtKB-KW"/>
</dbReference>
<keyword evidence="2 4" id="KW-0808">Transferase</keyword>
<evidence type="ECO:0000313" key="5">
    <source>
        <dbReference type="Proteomes" id="UP001264335"/>
    </source>
</evidence>
<keyword evidence="1 4" id="KW-0328">Glycosyltransferase</keyword>
<dbReference type="Pfam" id="PF00534">
    <property type="entry name" value="Glycos_transf_1"/>
    <property type="match status" value="1"/>
</dbReference>
<dbReference type="AlphaFoldDB" id="A0ABD5FB89"/>
<dbReference type="Gene3D" id="3.40.50.2000">
    <property type="entry name" value="Glycogen Phosphorylase B"/>
    <property type="match status" value="2"/>
</dbReference>
<dbReference type="EMBL" id="JARPWY010000054">
    <property type="protein sequence ID" value="MDT2515799.1"/>
    <property type="molecule type" value="Genomic_DNA"/>
</dbReference>
<feature type="domain" description="Glycosyl transferase family 1" evidence="3">
    <location>
        <begin position="192"/>
        <end position="350"/>
    </location>
</feature>
<evidence type="ECO:0000256" key="1">
    <source>
        <dbReference type="ARBA" id="ARBA00022676"/>
    </source>
</evidence>
<name>A0ABD5FB89_ENTAV</name>
<accession>A0ABD5FB89</accession>
<dbReference type="InterPro" id="IPR001296">
    <property type="entry name" value="Glyco_trans_1"/>
</dbReference>
<dbReference type="EC" id="2.4.-.-" evidence="4"/>
<dbReference type="PANTHER" id="PTHR12526:SF629">
    <property type="entry name" value="TEICHURONIC ACID BIOSYNTHESIS GLYCOSYLTRANSFERASE TUAH-RELATED"/>
    <property type="match status" value="1"/>
</dbReference>
<dbReference type="Proteomes" id="UP001264335">
    <property type="component" value="Unassembled WGS sequence"/>
</dbReference>
<evidence type="ECO:0000256" key="2">
    <source>
        <dbReference type="ARBA" id="ARBA00022679"/>
    </source>
</evidence>
<protein>
    <submittedName>
        <fullName evidence="4">Glycosyltransferase</fullName>
        <ecNumber evidence="4">2.4.-.-</ecNumber>
    </submittedName>
</protein>
<comment type="caution">
    <text evidence="4">The sequence shown here is derived from an EMBL/GenBank/DDBJ whole genome shotgun (WGS) entry which is preliminary data.</text>
</comment>
<evidence type="ECO:0000313" key="4">
    <source>
        <dbReference type="EMBL" id="MDT2515799.1"/>
    </source>
</evidence>
<reference evidence="4 5" key="1">
    <citation type="submission" date="2023-03" db="EMBL/GenBank/DDBJ databases">
        <authorList>
            <person name="Shen W."/>
            <person name="Cai J."/>
        </authorList>
    </citation>
    <scope>NUCLEOTIDE SEQUENCE [LARGE SCALE GENOMIC DNA]</scope>
    <source>
        <strain evidence="4 5">Y2</strain>
    </source>
</reference>
<gene>
    <name evidence="4" type="ORF">P7D79_16355</name>
</gene>
<evidence type="ECO:0000259" key="3">
    <source>
        <dbReference type="Pfam" id="PF00534"/>
    </source>
</evidence>
<proteinExistence type="predicted"/>
<dbReference type="PANTHER" id="PTHR12526">
    <property type="entry name" value="GLYCOSYLTRANSFERASE"/>
    <property type="match status" value="1"/>
</dbReference>
<dbReference type="RefSeq" id="WP_207487118.1">
    <property type="nucleotide sequence ID" value="NZ_JAEMPA010000387.1"/>
</dbReference>
<organism evidence="4 5">
    <name type="scientific">Enterococcus avium</name>
    <name type="common">Streptococcus avium</name>
    <dbReference type="NCBI Taxonomy" id="33945"/>
    <lineage>
        <taxon>Bacteria</taxon>
        <taxon>Bacillati</taxon>
        <taxon>Bacillota</taxon>
        <taxon>Bacilli</taxon>
        <taxon>Lactobacillales</taxon>
        <taxon>Enterococcaceae</taxon>
        <taxon>Enterococcus</taxon>
    </lineage>
</organism>